<protein>
    <submittedName>
        <fullName evidence="2">Acyl carrier protein</fullName>
    </submittedName>
</protein>
<evidence type="ECO:0000313" key="2">
    <source>
        <dbReference type="EMBL" id="MBB6542015.1"/>
    </source>
</evidence>
<dbReference type="AlphaFoldDB" id="A0A7X0NEM9"/>
<dbReference type="Proteomes" id="UP000537141">
    <property type="component" value="Unassembled WGS sequence"/>
</dbReference>
<accession>A0A7X0NEM9</accession>
<evidence type="ECO:0000259" key="1">
    <source>
        <dbReference type="PROSITE" id="PS50075"/>
    </source>
</evidence>
<dbReference type="Pfam" id="PF00550">
    <property type="entry name" value="PP-binding"/>
    <property type="match status" value="1"/>
</dbReference>
<feature type="domain" description="Carrier" evidence="1">
    <location>
        <begin position="2"/>
        <end position="81"/>
    </location>
</feature>
<dbReference type="RefSeq" id="WP_184422175.1">
    <property type="nucleotide sequence ID" value="NZ_AP027362.1"/>
</dbReference>
<dbReference type="EMBL" id="JACHHU010000002">
    <property type="protein sequence ID" value="MBB6542015.1"/>
    <property type="molecule type" value="Genomic_DNA"/>
</dbReference>
<proteinExistence type="predicted"/>
<dbReference type="PROSITE" id="PS50075">
    <property type="entry name" value="CARRIER"/>
    <property type="match status" value="1"/>
</dbReference>
<dbReference type="InterPro" id="IPR009081">
    <property type="entry name" value="PP-bd_ACP"/>
</dbReference>
<dbReference type="SUPFAM" id="SSF47336">
    <property type="entry name" value="ACP-like"/>
    <property type="match status" value="1"/>
</dbReference>
<name>A0A7X0NEM9_9GAMM</name>
<sequence length="88" mass="9844">MLTVNKQVETIVAEYTDIPAEEFALATSFSDLAIDSLSVVEIVFDIEETFDIKIPNETDLQSKGFSVESYNDILKIVLALVKEKKSNE</sequence>
<dbReference type="InterPro" id="IPR036736">
    <property type="entry name" value="ACP-like_sf"/>
</dbReference>
<comment type="caution">
    <text evidence="2">The sequence shown here is derived from an EMBL/GenBank/DDBJ whole genome shotgun (WGS) entry which is preliminary data.</text>
</comment>
<dbReference type="Gene3D" id="1.10.1200.10">
    <property type="entry name" value="ACP-like"/>
    <property type="match status" value="1"/>
</dbReference>
<gene>
    <name evidence="2" type="ORF">HNQ55_000490</name>
</gene>
<reference evidence="2 3" key="1">
    <citation type="submission" date="2020-08" db="EMBL/GenBank/DDBJ databases">
        <title>Genomic Encyclopedia of Type Strains, Phase IV (KMG-IV): sequencing the most valuable type-strain genomes for metagenomic binning, comparative biology and taxonomic classification.</title>
        <authorList>
            <person name="Goeker M."/>
        </authorList>
    </citation>
    <scope>NUCLEOTIDE SEQUENCE [LARGE SCALE GENOMIC DNA]</scope>
    <source>
        <strain evidence="2 3">DSM 26287</strain>
    </source>
</reference>
<organism evidence="2 3">
    <name type="scientific">Thalassotalea piscium</name>
    <dbReference type="NCBI Taxonomy" id="1230533"/>
    <lineage>
        <taxon>Bacteria</taxon>
        <taxon>Pseudomonadati</taxon>
        <taxon>Pseudomonadota</taxon>
        <taxon>Gammaproteobacteria</taxon>
        <taxon>Alteromonadales</taxon>
        <taxon>Colwelliaceae</taxon>
        <taxon>Thalassotalea</taxon>
    </lineage>
</organism>
<keyword evidence="3" id="KW-1185">Reference proteome</keyword>
<evidence type="ECO:0000313" key="3">
    <source>
        <dbReference type="Proteomes" id="UP000537141"/>
    </source>
</evidence>